<name>A0ACC2N3X6_9HYME</name>
<proteinExistence type="predicted"/>
<evidence type="ECO:0000313" key="2">
    <source>
        <dbReference type="Proteomes" id="UP001239111"/>
    </source>
</evidence>
<organism evidence="1 2">
    <name type="scientific">Eretmocerus hayati</name>
    <dbReference type="NCBI Taxonomy" id="131215"/>
    <lineage>
        <taxon>Eukaryota</taxon>
        <taxon>Metazoa</taxon>
        <taxon>Ecdysozoa</taxon>
        <taxon>Arthropoda</taxon>
        <taxon>Hexapoda</taxon>
        <taxon>Insecta</taxon>
        <taxon>Pterygota</taxon>
        <taxon>Neoptera</taxon>
        <taxon>Endopterygota</taxon>
        <taxon>Hymenoptera</taxon>
        <taxon>Apocrita</taxon>
        <taxon>Proctotrupomorpha</taxon>
        <taxon>Chalcidoidea</taxon>
        <taxon>Aphelinidae</taxon>
        <taxon>Aphelininae</taxon>
        <taxon>Eretmocerus</taxon>
    </lineage>
</organism>
<dbReference type="EMBL" id="CM056744">
    <property type="protein sequence ID" value="KAJ8665774.1"/>
    <property type="molecule type" value="Genomic_DNA"/>
</dbReference>
<protein>
    <submittedName>
        <fullName evidence="1">Uncharacterized protein</fullName>
    </submittedName>
</protein>
<comment type="caution">
    <text evidence="1">The sequence shown here is derived from an EMBL/GenBank/DDBJ whole genome shotgun (WGS) entry which is preliminary data.</text>
</comment>
<keyword evidence="2" id="KW-1185">Reference proteome</keyword>
<reference evidence="1" key="1">
    <citation type="submission" date="2023-04" db="EMBL/GenBank/DDBJ databases">
        <title>A chromosome-level genome assembly of the parasitoid wasp Eretmocerus hayati.</title>
        <authorList>
            <person name="Zhong Y."/>
            <person name="Liu S."/>
            <person name="Liu Y."/>
        </authorList>
    </citation>
    <scope>NUCLEOTIDE SEQUENCE</scope>
    <source>
        <strain evidence="1">ZJU_SS_LIU_2023</strain>
    </source>
</reference>
<gene>
    <name evidence="1" type="ORF">QAD02_007436</name>
</gene>
<sequence>MNRWDRNVRDAGVISNELGDLLAEAFFVCNIPLLAVENRILRQLIQALAQTNVPYTPPSRRYLAGTILNRVSNGATQEKTQLIQGDTGIMEGDAWKNKAANSKIFGFTVSMLRVKNICSTARDVSLLRGNAANLARMIKEVID</sequence>
<accession>A0ACC2N3X6</accession>
<evidence type="ECO:0000313" key="1">
    <source>
        <dbReference type="EMBL" id="KAJ8665774.1"/>
    </source>
</evidence>
<dbReference type="Proteomes" id="UP001239111">
    <property type="component" value="Chromosome 4"/>
</dbReference>